<reference evidence="2" key="1">
    <citation type="submission" date="2011-09" db="EMBL/GenBank/DDBJ databases">
        <title>The permanent draft genome of Mucilaginibacter paludis DSM 18603.</title>
        <authorList>
            <consortium name="US DOE Joint Genome Institute (JGI-PGF)"/>
            <person name="Lucas S."/>
            <person name="Han J."/>
            <person name="Lapidus A."/>
            <person name="Bruce D."/>
            <person name="Goodwin L."/>
            <person name="Pitluck S."/>
            <person name="Peters L."/>
            <person name="Kyrpides N."/>
            <person name="Mavromatis K."/>
            <person name="Ivanova N."/>
            <person name="Mikhailova N."/>
            <person name="Held B."/>
            <person name="Detter J.C."/>
            <person name="Tapia R."/>
            <person name="Han C."/>
            <person name="Land M."/>
            <person name="Hauser L."/>
            <person name="Markowitz V."/>
            <person name="Cheng J.-F."/>
            <person name="Hugenholtz P."/>
            <person name="Woyke T."/>
            <person name="Wu D."/>
            <person name="Tindall B."/>
            <person name="Brambilla E."/>
            <person name="Klenk H.-P."/>
            <person name="Eisen J.A."/>
        </authorList>
    </citation>
    <scope>NUCLEOTIDE SEQUENCE [LARGE SCALE GENOMIC DNA]</scope>
    <source>
        <strain evidence="2">DSM 18603</strain>
    </source>
</reference>
<evidence type="ECO:0000256" key="1">
    <source>
        <dbReference type="SAM" id="Phobius"/>
    </source>
</evidence>
<dbReference type="OrthoDB" id="9904026at2"/>
<sequence>MVANTERRQKYWQQWAVKRLDKRKYLLKNGILVRGLPVAIIVYFLKIRFSTDQFDLIDFLICCFLFCLMGILLALWDFKSAERGYQKFLAHQALQ</sequence>
<keyword evidence="1" id="KW-1133">Transmembrane helix</keyword>
<feature type="transmembrane region" description="Helical" evidence="1">
    <location>
        <begin position="57"/>
        <end position="78"/>
    </location>
</feature>
<keyword evidence="1" id="KW-0472">Membrane</keyword>
<accession>H1Y9K9</accession>
<proteinExistence type="predicted"/>
<feature type="transmembrane region" description="Helical" evidence="1">
    <location>
        <begin position="25"/>
        <end position="45"/>
    </location>
</feature>
<keyword evidence="3" id="KW-1185">Reference proteome</keyword>
<dbReference type="RefSeq" id="WP_008512309.1">
    <property type="nucleotide sequence ID" value="NZ_CM001403.1"/>
</dbReference>
<organism evidence="2 3">
    <name type="scientific">Mucilaginibacter paludis DSM 18603</name>
    <dbReference type="NCBI Taxonomy" id="714943"/>
    <lineage>
        <taxon>Bacteria</taxon>
        <taxon>Pseudomonadati</taxon>
        <taxon>Bacteroidota</taxon>
        <taxon>Sphingobacteriia</taxon>
        <taxon>Sphingobacteriales</taxon>
        <taxon>Sphingobacteriaceae</taxon>
        <taxon>Mucilaginibacter</taxon>
    </lineage>
</organism>
<dbReference type="Proteomes" id="UP000002774">
    <property type="component" value="Chromosome"/>
</dbReference>
<name>H1Y9K9_9SPHI</name>
<protein>
    <submittedName>
        <fullName evidence="2">Uncharacterized protein</fullName>
    </submittedName>
</protein>
<gene>
    <name evidence="2" type="ORF">Mucpa_6458</name>
</gene>
<dbReference type="EMBL" id="CM001403">
    <property type="protein sequence ID" value="EHQ30511.1"/>
    <property type="molecule type" value="Genomic_DNA"/>
</dbReference>
<dbReference type="HOGENOM" id="CLU_2369760_0_0_10"/>
<evidence type="ECO:0000313" key="2">
    <source>
        <dbReference type="EMBL" id="EHQ30511.1"/>
    </source>
</evidence>
<evidence type="ECO:0000313" key="3">
    <source>
        <dbReference type="Proteomes" id="UP000002774"/>
    </source>
</evidence>
<dbReference type="STRING" id="714943.Mucpa_6458"/>
<keyword evidence="1" id="KW-0812">Transmembrane</keyword>
<dbReference type="AlphaFoldDB" id="H1Y9K9"/>